<name>A0A7W3SPR4_9BACL</name>
<keyword evidence="2" id="KW-1185">Reference proteome</keyword>
<sequence>MGNDKKADTKLKDTQYEWGEMPVRARTVIKTEEFKNSWRDVEVTYTFGKTALGKTRSIMEQHDYCNVYRVTGYSHPFDGYQSQDIVLFDEFNGQFKL</sequence>
<evidence type="ECO:0000313" key="1">
    <source>
        <dbReference type="EMBL" id="MBA9083829.1"/>
    </source>
</evidence>
<protein>
    <submittedName>
        <fullName evidence="1">Uncharacterized protein</fullName>
    </submittedName>
</protein>
<evidence type="ECO:0000313" key="2">
    <source>
        <dbReference type="Proteomes" id="UP000567067"/>
    </source>
</evidence>
<proteinExistence type="predicted"/>
<gene>
    <name evidence="1" type="ORF">FHR92_000272</name>
</gene>
<reference evidence="1 2" key="1">
    <citation type="submission" date="2020-08" db="EMBL/GenBank/DDBJ databases">
        <title>Genomic Encyclopedia of Type Strains, Phase III (KMG-III): the genomes of soil and plant-associated and newly described type strains.</title>
        <authorList>
            <person name="Whitman W."/>
        </authorList>
    </citation>
    <scope>NUCLEOTIDE SEQUENCE [LARGE SCALE GENOMIC DNA]</scope>
    <source>
        <strain evidence="1 2">CECT 8693</strain>
    </source>
</reference>
<comment type="caution">
    <text evidence="1">The sequence shown here is derived from an EMBL/GenBank/DDBJ whole genome shotgun (WGS) entry which is preliminary data.</text>
</comment>
<dbReference type="EMBL" id="JACJIP010000001">
    <property type="protein sequence ID" value="MBA9083829.1"/>
    <property type="molecule type" value="Genomic_DNA"/>
</dbReference>
<dbReference type="Proteomes" id="UP000567067">
    <property type="component" value="Unassembled WGS sequence"/>
</dbReference>
<dbReference type="AlphaFoldDB" id="A0A7W3SPR4"/>
<accession>A0A7W3SPR4</accession>
<organism evidence="1 2">
    <name type="scientific">Fontibacillus solani</name>
    <dbReference type="NCBI Taxonomy" id="1572857"/>
    <lineage>
        <taxon>Bacteria</taxon>
        <taxon>Bacillati</taxon>
        <taxon>Bacillota</taxon>
        <taxon>Bacilli</taxon>
        <taxon>Bacillales</taxon>
        <taxon>Paenibacillaceae</taxon>
        <taxon>Fontibacillus</taxon>
    </lineage>
</organism>
<dbReference type="RefSeq" id="WP_220482558.1">
    <property type="nucleotide sequence ID" value="NZ_JACJIP010000001.1"/>
</dbReference>